<accession>A0ABW0YKX3</accession>
<dbReference type="InterPro" id="IPR020904">
    <property type="entry name" value="Sc_DH/Rdtase_CS"/>
</dbReference>
<dbReference type="InterPro" id="IPR036291">
    <property type="entry name" value="NAD(P)-bd_dom_sf"/>
</dbReference>
<keyword evidence="3" id="KW-1185">Reference proteome</keyword>
<comment type="caution">
    <text evidence="2">The sequence shown here is derived from an EMBL/GenBank/DDBJ whole genome shotgun (WGS) entry which is preliminary data.</text>
</comment>
<dbReference type="EC" id="1.1.1.-" evidence="2"/>
<dbReference type="Pfam" id="PF13561">
    <property type="entry name" value="adh_short_C2"/>
    <property type="match status" value="1"/>
</dbReference>
<keyword evidence="2" id="KW-0560">Oxidoreductase</keyword>
<organism evidence="2 3">
    <name type="scientific">Thalassorhabdus alkalitolerans</name>
    <dbReference type="NCBI Taxonomy" id="2282697"/>
    <lineage>
        <taxon>Bacteria</taxon>
        <taxon>Bacillati</taxon>
        <taxon>Bacillota</taxon>
        <taxon>Bacilli</taxon>
        <taxon>Bacillales</taxon>
        <taxon>Bacillaceae</taxon>
        <taxon>Thalassorhabdus</taxon>
    </lineage>
</organism>
<dbReference type="CDD" id="cd05233">
    <property type="entry name" value="SDR_c"/>
    <property type="match status" value="1"/>
</dbReference>
<dbReference type="PRINTS" id="PR00081">
    <property type="entry name" value="GDHRDH"/>
</dbReference>
<dbReference type="GO" id="GO:0016491">
    <property type="term" value="F:oxidoreductase activity"/>
    <property type="evidence" value="ECO:0007669"/>
    <property type="project" value="UniProtKB-KW"/>
</dbReference>
<reference evidence="3" key="1">
    <citation type="journal article" date="2019" name="Int. J. Syst. Evol. Microbiol.">
        <title>The Global Catalogue of Microorganisms (GCM) 10K type strain sequencing project: providing services to taxonomists for standard genome sequencing and annotation.</title>
        <authorList>
            <consortium name="The Broad Institute Genomics Platform"/>
            <consortium name="The Broad Institute Genome Sequencing Center for Infectious Disease"/>
            <person name="Wu L."/>
            <person name="Ma J."/>
        </authorList>
    </citation>
    <scope>NUCLEOTIDE SEQUENCE [LARGE SCALE GENOMIC DNA]</scope>
    <source>
        <strain evidence="3">CECT 7184</strain>
    </source>
</reference>
<protein>
    <submittedName>
        <fullName evidence="2">SDR family NAD(P)-dependent oxidoreductase</fullName>
        <ecNumber evidence="2">1.1.1.-</ecNumber>
    </submittedName>
</protein>
<dbReference type="InterPro" id="IPR002347">
    <property type="entry name" value="SDR_fam"/>
</dbReference>
<dbReference type="PRINTS" id="PR00080">
    <property type="entry name" value="SDRFAMILY"/>
</dbReference>
<dbReference type="EMBL" id="JBHSOZ010000003">
    <property type="protein sequence ID" value="MFC5712316.1"/>
    <property type="molecule type" value="Genomic_DNA"/>
</dbReference>
<dbReference type="SUPFAM" id="SSF51735">
    <property type="entry name" value="NAD(P)-binding Rossmann-fold domains"/>
    <property type="match status" value="1"/>
</dbReference>
<dbReference type="RefSeq" id="WP_385939409.1">
    <property type="nucleotide sequence ID" value="NZ_JBHSOZ010000003.1"/>
</dbReference>
<comment type="similarity">
    <text evidence="1">Belongs to the short-chain dehydrogenases/reductases (SDR) family.</text>
</comment>
<name>A0ABW0YKX3_9BACI</name>
<proteinExistence type="inferred from homology"/>
<gene>
    <name evidence="2" type="ORF">ACFPU1_05940</name>
</gene>
<dbReference type="Proteomes" id="UP001596142">
    <property type="component" value="Unassembled WGS sequence"/>
</dbReference>
<dbReference type="PROSITE" id="PS00061">
    <property type="entry name" value="ADH_SHORT"/>
    <property type="match status" value="1"/>
</dbReference>
<dbReference type="Gene3D" id="3.40.50.720">
    <property type="entry name" value="NAD(P)-binding Rossmann-like Domain"/>
    <property type="match status" value="1"/>
</dbReference>
<dbReference type="PANTHER" id="PTHR42760">
    <property type="entry name" value="SHORT-CHAIN DEHYDROGENASES/REDUCTASES FAMILY MEMBER"/>
    <property type="match status" value="1"/>
</dbReference>
<evidence type="ECO:0000256" key="1">
    <source>
        <dbReference type="ARBA" id="ARBA00006484"/>
    </source>
</evidence>
<sequence length="257" mass="27723">MGKFNDYIVLVTGGGSGIGASTAKKFAREGGEVILTGRTKEKLKKVQSEIQEEGGKADIFQADVTVERDVHELAGFIEDKYVHLDILINNAGGSGMKGSLFSLSLDEWESVQRLNLNSVFLVAKEVLPLLKKDTDRPPHVRPSIVNVSSLSGHKPGNNIPHYSAAKAGVLNLTKTMAGECAPFGIRVNSVSPGFIDTPLTEKSLENEKFQKAVRRHTLLERTGRAEEIANVIAFAASEEASYMTGSDLLADGGWLAK</sequence>
<evidence type="ECO:0000313" key="2">
    <source>
        <dbReference type="EMBL" id="MFC5712316.1"/>
    </source>
</evidence>
<evidence type="ECO:0000313" key="3">
    <source>
        <dbReference type="Proteomes" id="UP001596142"/>
    </source>
</evidence>